<dbReference type="SUPFAM" id="SSF48310">
    <property type="entry name" value="Aldehyde ferredoxin oxidoreductase, C-terminal domains"/>
    <property type="match status" value="1"/>
</dbReference>
<evidence type="ECO:0000256" key="5">
    <source>
        <dbReference type="ARBA" id="ARBA00023002"/>
    </source>
</evidence>
<reference evidence="10" key="1">
    <citation type="journal article" date="2015" name="Nature">
        <title>Complex archaea that bridge the gap between prokaryotes and eukaryotes.</title>
        <authorList>
            <person name="Spang A."/>
            <person name="Saw J.H."/>
            <person name="Jorgensen S.L."/>
            <person name="Zaremba-Niedzwiedzka K."/>
            <person name="Martijn J."/>
            <person name="Lind A.E."/>
            <person name="van Eijk R."/>
            <person name="Schleper C."/>
            <person name="Guy L."/>
            <person name="Ettema T.J."/>
        </authorList>
    </citation>
    <scope>NUCLEOTIDE SEQUENCE</scope>
</reference>
<dbReference type="GO" id="GO:0046872">
    <property type="term" value="F:metal ion binding"/>
    <property type="evidence" value="ECO:0007669"/>
    <property type="project" value="UniProtKB-KW"/>
</dbReference>
<dbReference type="InterPro" id="IPR013984">
    <property type="entry name" value="Ald_Fedxn_OxRdtase_dom2"/>
</dbReference>
<dbReference type="InterPro" id="IPR013985">
    <property type="entry name" value="Ald_Fedxn_OxRdtase_dom3"/>
</dbReference>
<evidence type="ECO:0000256" key="6">
    <source>
        <dbReference type="ARBA" id="ARBA00023004"/>
    </source>
</evidence>
<comment type="cofactor">
    <cofactor evidence="1">
        <name>[4Fe-4S] cluster</name>
        <dbReference type="ChEBI" id="CHEBI:49883"/>
    </cofactor>
</comment>
<evidence type="ECO:0000256" key="4">
    <source>
        <dbReference type="ARBA" id="ARBA00022723"/>
    </source>
</evidence>
<dbReference type="GO" id="GO:0009055">
    <property type="term" value="F:electron transfer activity"/>
    <property type="evidence" value="ECO:0007669"/>
    <property type="project" value="InterPro"/>
</dbReference>
<accession>A0A0F9F3K2</accession>
<dbReference type="Pfam" id="PF01314">
    <property type="entry name" value="AFOR_C"/>
    <property type="match status" value="1"/>
</dbReference>
<comment type="cofactor">
    <cofactor evidence="8">
        <name>tungstopterin</name>
        <dbReference type="ChEBI" id="CHEBI:30402"/>
    </cofactor>
</comment>
<comment type="caution">
    <text evidence="10">The sequence shown here is derived from an EMBL/GenBank/DDBJ whole genome shotgun (WGS) entry which is preliminary data.</text>
</comment>
<dbReference type="InterPro" id="IPR051919">
    <property type="entry name" value="W-dependent_AOR"/>
</dbReference>
<keyword evidence="4" id="KW-0479">Metal-binding</keyword>
<organism evidence="10">
    <name type="scientific">marine sediment metagenome</name>
    <dbReference type="NCBI Taxonomy" id="412755"/>
    <lineage>
        <taxon>unclassified sequences</taxon>
        <taxon>metagenomes</taxon>
        <taxon>ecological metagenomes</taxon>
    </lineage>
</organism>
<gene>
    <name evidence="10" type="ORF">LCGC14_1999100</name>
</gene>
<dbReference type="SUPFAM" id="SSF56796">
    <property type="entry name" value="Dehydroquinate synthase-like"/>
    <property type="match status" value="1"/>
</dbReference>
<dbReference type="InterPro" id="IPR036021">
    <property type="entry name" value="Tungsten_al_ferr_oxy-like_C"/>
</dbReference>
<dbReference type="SUPFAM" id="SSF56228">
    <property type="entry name" value="Aldehyde ferredoxin oxidoreductase, N-terminal domain"/>
    <property type="match status" value="1"/>
</dbReference>
<keyword evidence="7" id="KW-0411">Iron-sulfur</keyword>
<dbReference type="GO" id="GO:0016616">
    <property type="term" value="F:oxidoreductase activity, acting on the CH-OH group of donors, NAD or NADP as acceptor"/>
    <property type="evidence" value="ECO:0007669"/>
    <property type="project" value="UniProtKB-ARBA"/>
</dbReference>
<dbReference type="Gene3D" id="3.40.50.1970">
    <property type="match status" value="1"/>
</dbReference>
<dbReference type="Gene3D" id="3.60.9.10">
    <property type="entry name" value="Aldehyde ferredoxin oxidoreductase, N-terminal domain"/>
    <property type="match status" value="1"/>
</dbReference>
<feature type="non-terminal residue" evidence="10">
    <location>
        <position position="1"/>
    </location>
</feature>
<comment type="similarity">
    <text evidence="2">Belongs to the AOR/FOR family.</text>
</comment>
<evidence type="ECO:0000259" key="9">
    <source>
        <dbReference type="SMART" id="SM00790"/>
    </source>
</evidence>
<evidence type="ECO:0000256" key="7">
    <source>
        <dbReference type="ARBA" id="ARBA00023014"/>
    </source>
</evidence>
<feature type="domain" description="Aldehyde ferredoxin oxidoreductase N-terminal" evidence="9">
    <location>
        <begin position="2"/>
        <end position="198"/>
    </location>
</feature>
<proteinExistence type="inferred from homology"/>
<evidence type="ECO:0000256" key="8">
    <source>
        <dbReference type="ARBA" id="ARBA00049934"/>
    </source>
</evidence>
<dbReference type="PANTHER" id="PTHR30038:SF0">
    <property type="entry name" value="TUNGSTEN-CONTAINING ALDEHYDE FERREDOXIN OXIDOREDUCTASE"/>
    <property type="match status" value="1"/>
</dbReference>
<name>A0A0F9F3K2_9ZZZZ</name>
<dbReference type="Gene3D" id="1.10.599.10">
    <property type="entry name" value="Aldehyde Ferredoxin Oxidoreductase Protein, subunit A, domain 3"/>
    <property type="match status" value="1"/>
</dbReference>
<dbReference type="Pfam" id="PF00465">
    <property type="entry name" value="Fe-ADH"/>
    <property type="match status" value="1"/>
</dbReference>
<evidence type="ECO:0000313" key="10">
    <source>
        <dbReference type="EMBL" id="KKL81004.1"/>
    </source>
</evidence>
<dbReference type="SMART" id="SM00790">
    <property type="entry name" value="AFOR_N"/>
    <property type="match status" value="1"/>
</dbReference>
<keyword evidence="6" id="KW-0408">Iron</keyword>
<dbReference type="AlphaFoldDB" id="A0A0F9F3K2"/>
<dbReference type="InterPro" id="IPR036503">
    <property type="entry name" value="Ald_Fedxn_OxRdtase_N_sf"/>
</dbReference>
<dbReference type="PANTHER" id="PTHR30038">
    <property type="entry name" value="ALDEHYDE FERREDOXIN OXIDOREDUCTASE"/>
    <property type="match status" value="1"/>
</dbReference>
<keyword evidence="3" id="KW-0004">4Fe-4S</keyword>
<evidence type="ECO:0000256" key="1">
    <source>
        <dbReference type="ARBA" id="ARBA00001966"/>
    </source>
</evidence>
<dbReference type="FunFam" id="3.40.50.1970:FF:000003">
    <property type="entry name" value="Alcohol dehydrogenase, iron-containing"/>
    <property type="match status" value="1"/>
</dbReference>
<dbReference type="Pfam" id="PF02730">
    <property type="entry name" value="AFOR_N"/>
    <property type="match status" value="1"/>
</dbReference>
<dbReference type="GO" id="GO:0016625">
    <property type="term" value="F:oxidoreductase activity, acting on the aldehyde or oxo group of donors, iron-sulfur protein as acceptor"/>
    <property type="evidence" value="ECO:0007669"/>
    <property type="project" value="InterPro"/>
</dbReference>
<dbReference type="InterPro" id="IPR001203">
    <property type="entry name" value="OxRdtase_Ald_Fedxn_C"/>
</dbReference>
<feature type="non-terminal residue" evidence="10">
    <location>
        <position position="742"/>
    </location>
</feature>
<protein>
    <recommendedName>
        <fullName evidence="9">Aldehyde ferredoxin oxidoreductase N-terminal domain-containing protein</fullName>
    </recommendedName>
</protein>
<evidence type="ECO:0000256" key="3">
    <source>
        <dbReference type="ARBA" id="ARBA00022485"/>
    </source>
</evidence>
<dbReference type="InterPro" id="IPR013983">
    <property type="entry name" value="Ald_Fedxn_OxRdtase_N"/>
</dbReference>
<evidence type="ECO:0000256" key="2">
    <source>
        <dbReference type="ARBA" id="ARBA00011032"/>
    </source>
</evidence>
<dbReference type="Gene3D" id="1.10.569.10">
    <property type="entry name" value="Aldehyde Ferredoxin Oxidoreductase Protein, subunit A, domain 2"/>
    <property type="match status" value="1"/>
</dbReference>
<sequence length="742" mass="79635">KNTNVVFQELPKDWQFIGGSGLIGKIMNEEVPQDCDPLGPQNKLIFAAGPLAGTLAPQLGRISVGAKSPLTLGIKEANSGGPAAQYLDRLGIRSIVVENCAEDGSLFILKISKKEVSLIPAHAFKEKKNYELTNRLHKTYGRKTTIISTGIAGERMYHGASVSFTDINGDPSRNAARGGLGAVMGSKGLKAIVIDAEGAPLVEIADKTLFKRTVKNWVYVLEHDITCSLYKKYGTPFAVANSANQGSMPFKNFRSGSPDSFRRVSGEVIQQKLFKRGGKMHGCMPGCIIRCSILYPDADGHRLASAYEYEAIAMLGTNLGIDDPDDIGRLKHICDDLGLDLIETGAALGVAADCGKMTMGNAGSAENLLREIEQKTAFGVALGNGVVATAAALNTDRVPAYGGQALPGHDPRAVKGTGVTYLTSPMGADHTAGLTYRAPKQKSGQAQNSLRSQIQAAVCDTFGYCINSITGGQSSLYGFLADLMKARYGVNFTLDEVVEIGKQTLKDQLKFNTGAEFAGQPKTEEFFRTEPINRDNEVFDIEDSELKDIWKGLDTYKEEKKVWEIRMPPMPEILMGIGVVKKLGGRIKTMGIKKALIVSDPFIKKVGRTDEIAGILKSAGTDSVVFDEIIPDPPVEVIEKAGKFYKEENCDSIVAVGGGSSMDSAKAIALRVSHSGALVEYESLVGGTAKIKPVVPAIVCIPTTSGTGSEVNPYAVITDRERDVKFMLMSNQLIPKLAVIDP</sequence>
<dbReference type="GO" id="GO:0051539">
    <property type="term" value="F:4 iron, 4 sulfur cluster binding"/>
    <property type="evidence" value="ECO:0007669"/>
    <property type="project" value="UniProtKB-KW"/>
</dbReference>
<dbReference type="InterPro" id="IPR001670">
    <property type="entry name" value="ADH_Fe/GldA"/>
</dbReference>
<dbReference type="CDD" id="cd08551">
    <property type="entry name" value="Fe-ADH"/>
    <property type="match status" value="1"/>
</dbReference>
<keyword evidence="5" id="KW-0560">Oxidoreductase</keyword>
<dbReference type="EMBL" id="LAZR01022689">
    <property type="protein sequence ID" value="KKL81004.1"/>
    <property type="molecule type" value="Genomic_DNA"/>
</dbReference>